<evidence type="ECO:0000313" key="1">
    <source>
        <dbReference type="EMBL" id="AKS08489.1"/>
    </source>
</evidence>
<dbReference type="InterPro" id="IPR052922">
    <property type="entry name" value="Cytidylate_Kinase-2"/>
</dbReference>
<gene>
    <name evidence="1" type="ORF">AA957_20930</name>
</gene>
<dbReference type="AlphaFoldDB" id="A0A0H5ABL4"/>
<dbReference type="SUPFAM" id="SSF52540">
    <property type="entry name" value="P-loop containing nucleoside triphosphate hydrolases"/>
    <property type="match status" value="1"/>
</dbReference>
<name>A0A0H5ABL4_9PSED</name>
<organism evidence="1 2">
    <name type="scientific">Pseudomonas trivialis</name>
    <dbReference type="NCBI Taxonomy" id="200450"/>
    <lineage>
        <taxon>Bacteria</taxon>
        <taxon>Pseudomonadati</taxon>
        <taxon>Pseudomonadota</taxon>
        <taxon>Gammaproteobacteria</taxon>
        <taxon>Pseudomonadales</taxon>
        <taxon>Pseudomonadaceae</taxon>
        <taxon>Pseudomonas</taxon>
    </lineage>
</organism>
<dbReference type="PANTHER" id="PTHR37816">
    <property type="entry name" value="YALI0E33011P"/>
    <property type="match status" value="1"/>
</dbReference>
<proteinExistence type="predicted"/>
<dbReference type="PANTHER" id="PTHR37816:SF2">
    <property type="entry name" value="DNA TOPOLOGY MODULATION PROTEIN FLAR-RELATED PROTEIN"/>
    <property type="match status" value="1"/>
</dbReference>
<dbReference type="KEGG" id="ptv:AA957_20930"/>
<dbReference type="PATRIC" id="fig|200450.3.peg.4297"/>
<sequence>MAYRVHILGAAGAGTTTLGEALAERLSVAYFDSDSFYWQQTLDPFTVARPKDERIRLLQEQTSGLQGWVLSGSLCGWGDPMIPHFTHVVFLRLDPKVRLHRLQLREVQRYGDAIRPGGSRHENSVAFLAWAARYDGGNHSLRSLRRHETWLKALTCLVIRLDSTHHSVEGLVSQLLGEISDQTQGDDQANNTSIRP</sequence>
<evidence type="ECO:0000313" key="2">
    <source>
        <dbReference type="Proteomes" id="UP000036608"/>
    </source>
</evidence>
<accession>A0A0H5ABL4</accession>
<evidence type="ECO:0008006" key="3">
    <source>
        <dbReference type="Google" id="ProtNLM"/>
    </source>
</evidence>
<dbReference type="NCBIfam" id="NF004861">
    <property type="entry name" value="PRK06217.1"/>
    <property type="match status" value="1"/>
</dbReference>
<dbReference type="Proteomes" id="UP000036608">
    <property type="component" value="Chromosome"/>
</dbReference>
<protein>
    <recommendedName>
        <fullName evidence="3">Adenylate kinase</fullName>
    </recommendedName>
</protein>
<dbReference type="RefSeq" id="WP_049711863.1">
    <property type="nucleotide sequence ID" value="NZ_CP011507.1"/>
</dbReference>
<dbReference type="Pfam" id="PF13238">
    <property type="entry name" value="AAA_18"/>
    <property type="match status" value="1"/>
</dbReference>
<reference evidence="2" key="2">
    <citation type="submission" date="2015-05" db="EMBL/GenBank/DDBJ databases">
        <authorList>
            <person name="Swarnkar M.K."/>
            <person name="Vyas P."/>
            <person name="Rahi P."/>
            <person name="Thakur R."/>
            <person name="Thakur N."/>
            <person name="Singh A.K."/>
            <person name="Gulati A."/>
        </authorList>
    </citation>
    <scope>NUCLEOTIDE SEQUENCE [LARGE SCALE GENOMIC DNA]</scope>
    <source>
        <strain evidence="2">745</strain>
    </source>
</reference>
<reference evidence="1 2" key="1">
    <citation type="journal article" date="2015" name="Genome Announc.">
        <title>Complete Genome Sequence of the Rhizobacterium Pseudomonas trivialis Strain IHBB745 with Multiple Plant Growth-Promoting Activities and Tolerance to Desiccation and Alkalinity.</title>
        <authorList>
            <person name="Gulati A."/>
            <person name="Swarnkar M.K."/>
            <person name="Vyas P."/>
            <person name="Rahi P."/>
            <person name="Thakur R."/>
            <person name="Thakur N."/>
            <person name="Singh A.K."/>
        </authorList>
    </citation>
    <scope>NUCLEOTIDE SEQUENCE [LARGE SCALE GENOMIC DNA]</scope>
    <source>
        <strain evidence="2">745</strain>
    </source>
</reference>
<dbReference type="Gene3D" id="3.40.50.300">
    <property type="entry name" value="P-loop containing nucleotide triphosphate hydrolases"/>
    <property type="match status" value="1"/>
</dbReference>
<dbReference type="EMBL" id="CP011507">
    <property type="protein sequence ID" value="AKS08489.1"/>
    <property type="molecule type" value="Genomic_DNA"/>
</dbReference>
<dbReference type="OrthoDB" id="5508973at2"/>
<dbReference type="InterPro" id="IPR027417">
    <property type="entry name" value="P-loop_NTPase"/>
</dbReference>